<keyword evidence="1" id="KW-0812">Transmembrane</keyword>
<evidence type="ECO:0000256" key="1">
    <source>
        <dbReference type="SAM" id="Phobius"/>
    </source>
</evidence>
<keyword evidence="1" id="KW-1133">Transmembrane helix</keyword>
<evidence type="ECO:0000313" key="3">
    <source>
        <dbReference type="Proteomes" id="UP000463883"/>
    </source>
</evidence>
<feature type="transmembrane region" description="Helical" evidence="1">
    <location>
        <begin position="12"/>
        <end position="31"/>
    </location>
</feature>
<accession>A0A6P1MI55</accession>
<reference evidence="2 3" key="1">
    <citation type="submission" date="2020-01" db="EMBL/GenBank/DDBJ databases">
        <title>Genomic analysis of Aminipila sp. CBA3637.</title>
        <authorList>
            <person name="Kim Y.B."/>
            <person name="Roh S.W."/>
        </authorList>
    </citation>
    <scope>NUCLEOTIDE SEQUENCE [LARGE SCALE GENOMIC DNA]</scope>
    <source>
        <strain evidence="2 3">CBA3637</strain>
    </source>
</reference>
<gene>
    <name evidence="2" type="ORF">Ami3637_16365</name>
</gene>
<dbReference type="EMBL" id="CP047591">
    <property type="protein sequence ID" value="QHI73742.1"/>
    <property type="molecule type" value="Genomic_DNA"/>
</dbReference>
<dbReference type="KEGG" id="amic:Ami3637_16365"/>
<dbReference type="RefSeq" id="WP_162363507.1">
    <property type="nucleotide sequence ID" value="NZ_CP047591.1"/>
</dbReference>
<proteinExistence type="predicted"/>
<dbReference type="AlphaFoldDB" id="A0A6P1MI55"/>
<keyword evidence="3" id="KW-1185">Reference proteome</keyword>
<evidence type="ECO:0000313" key="2">
    <source>
        <dbReference type="EMBL" id="QHI73742.1"/>
    </source>
</evidence>
<keyword evidence="1" id="KW-0472">Membrane</keyword>
<dbReference type="Proteomes" id="UP000463883">
    <property type="component" value="Chromosome"/>
</dbReference>
<organism evidence="2 3">
    <name type="scientific">Aminipila terrae</name>
    <dbReference type="NCBI Taxonomy" id="2697030"/>
    <lineage>
        <taxon>Bacteria</taxon>
        <taxon>Bacillati</taxon>
        <taxon>Bacillota</taxon>
        <taxon>Clostridia</taxon>
        <taxon>Peptostreptococcales</taxon>
        <taxon>Anaerovoracaceae</taxon>
        <taxon>Aminipila</taxon>
    </lineage>
</organism>
<sequence length="71" mass="8096">MKKRKGNISTKIIIYRLITVIVILCLMLLTFKVVTNNKDGRRQIVDENGGVEVSMPIILSEDEENGDLYNE</sequence>
<name>A0A6P1MI55_9FIRM</name>
<protein>
    <submittedName>
        <fullName evidence="2">Uncharacterized protein</fullName>
    </submittedName>
</protein>